<comment type="caution">
    <text evidence="2">The sequence shown here is derived from an EMBL/GenBank/DDBJ whole genome shotgun (WGS) entry which is preliminary data.</text>
</comment>
<gene>
    <name evidence="2" type="ORF">LzC2_34960</name>
</gene>
<sequence length="465" mass="52130">MPTLRLRPAADRHATGRHDAESAQDALVACATPLPSVYGPTDEADAALDPLMDRIGDASFVLLGEASHGTSEYYLWRRRITERLIRERGFDFVAVEGDWPDCAAVNRYIRGESDGTPEEVLGTFRRWPTWMWANREVADLTAALREINAGRPVKRQVGFYGLDVYSLWDSLARIRDYLEEYAPESLEAAEETFACFGSDFGDEQGYARRTAWMPESCERQILELLAETRKATLRDGDRAFDAVQNALAARHAEEYYRTMSSPGPESWNIRDRHMTDTLARLMDHHSDPAPGGRRAKAIVWEHNTHIGDARATDMAAAGMVNVGQLARDRFGAGECVLVGFGSRRGSVIASRRWGAPMERMPLPEARADSWENLMHTAFDGGDRLLIFPDADDSAERAAPLHDRRGHRAVGVVYRPEAERGNYVPSDLAARYDAFLYVDRTHALRPLHEEPRGEPDEIPETYPSGV</sequence>
<dbReference type="PIRSF" id="PIRSF036794">
    <property type="entry name" value="UCP_erythr_ester"/>
    <property type="match status" value="1"/>
</dbReference>
<dbReference type="PANTHER" id="PTHR31299">
    <property type="entry name" value="ESTERASE, PUTATIVE (AFU_ORTHOLOGUE AFUA_1G05850)-RELATED"/>
    <property type="match status" value="1"/>
</dbReference>
<name>A0ABX1VHV6_9PLAN</name>
<feature type="region of interest" description="Disordered" evidence="1">
    <location>
        <begin position="1"/>
        <end position="21"/>
    </location>
</feature>
<organism evidence="2 3">
    <name type="scientific">Alienimonas chondri</name>
    <dbReference type="NCBI Taxonomy" id="2681879"/>
    <lineage>
        <taxon>Bacteria</taxon>
        <taxon>Pseudomonadati</taxon>
        <taxon>Planctomycetota</taxon>
        <taxon>Planctomycetia</taxon>
        <taxon>Planctomycetales</taxon>
        <taxon>Planctomycetaceae</taxon>
        <taxon>Alienimonas</taxon>
    </lineage>
</organism>
<evidence type="ECO:0008006" key="4">
    <source>
        <dbReference type="Google" id="ProtNLM"/>
    </source>
</evidence>
<accession>A0ABX1VHV6</accession>
<dbReference type="Gene3D" id="3.30.1870.10">
    <property type="entry name" value="EreA-like, domain 2"/>
    <property type="match status" value="1"/>
</dbReference>
<dbReference type="InterPro" id="IPR014622">
    <property type="entry name" value="UCP036794_erythomycin"/>
</dbReference>
<dbReference type="EMBL" id="WTPX01000149">
    <property type="protein sequence ID" value="NNJ27394.1"/>
    <property type="molecule type" value="Genomic_DNA"/>
</dbReference>
<dbReference type="Gene3D" id="1.20.1440.30">
    <property type="entry name" value="Biosynthetic Protein domain"/>
    <property type="match status" value="1"/>
</dbReference>
<proteinExistence type="predicted"/>
<dbReference type="CDD" id="cd14728">
    <property type="entry name" value="Ere-like"/>
    <property type="match status" value="1"/>
</dbReference>
<keyword evidence="3" id="KW-1185">Reference proteome</keyword>
<dbReference type="RefSeq" id="WP_171189300.1">
    <property type="nucleotide sequence ID" value="NZ_WTPX01000149.1"/>
</dbReference>
<dbReference type="Gene3D" id="3.40.1660.10">
    <property type="entry name" value="EreA-like (biosynthetic domain)"/>
    <property type="match status" value="1"/>
</dbReference>
<dbReference type="InterPro" id="IPR007815">
    <property type="entry name" value="Emycin_Estase"/>
</dbReference>
<protein>
    <recommendedName>
        <fullName evidence="4">Erythromycin esterase family protein</fullName>
    </recommendedName>
</protein>
<dbReference type="PANTHER" id="PTHR31299:SF0">
    <property type="entry name" value="ESTERASE, PUTATIVE (AFU_ORTHOLOGUE AFUA_1G05850)-RELATED"/>
    <property type="match status" value="1"/>
</dbReference>
<dbReference type="Pfam" id="PF05139">
    <property type="entry name" value="Erythro_esteras"/>
    <property type="match status" value="1"/>
</dbReference>
<evidence type="ECO:0000313" key="3">
    <source>
        <dbReference type="Proteomes" id="UP000609651"/>
    </source>
</evidence>
<feature type="compositionally biased region" description="Basic and acidic residues" evidence="1">
    <location>
        <begin position="8"/>
        <end position="21"/>
    </location>
</feature>
<reference evidence="2 3" key="1">
    <citation type="journal article" date="2020" name="Syst. Appl. Microbiol.">
        <title>Alienimonas chondri sp. nov., a novel planctomycete isolated from the biofilm of the red alga Chondrus crispus.</title>
        <authorList>
            <person name="Vitorino I."/>
            <person name="Albuquerque L."/>
            <person name="Wiegand S."/>
            <person name="Kallscheuer N."/>
            <person name="da Costa M.S."/>
            <person name="Lobo-da-Cunha A."/>
            <person name="Jogler C."/>
            <person name="Lage O.M."/>
        </authorList>
    </citation>
    <scope>NUCLEOTIDE SEQUENCE [LARGE SCALE GENOMIC DNA]</scope>
    <source>
        <strain evidence="2 3">LzC2</strain>
    </source>
</reference>
<evidence type="ECO:0000313" key="2">
    <source>
        <dbReference type="EMBL" id="NNJ27394.1"/>
    </source>
</evidence>
<dbReference type="InterPro" id="IPR052036">
    <property type="entry name" value="Hydrolase/PRTase-associated"/>
</dbReference>
<dbReference type="Proteomes" id="UP000609651">
    <property type="component" value="Unassembled WGS sequence"/>
</dbReference>
<evidence type="ECO:0000256" key="1">
    <source>
        <dbReference type="SAM" id="MobiDB-lite"/>
    </source>
</evidence>
<dbReference type="SUPFAM" id="SSF159501">
    <property type="entry name" value="EreA/ChaN-like"/>
    <property type="match status" value="1"/>
</dbReference>